<dbReference type="SUPFAM" id="SSF103642">
    <property type="entry name" value="Sec-C motif"/>
    <property type="match status" value="1"/>
</dbReference>
<dbReference type="PANTHER" id="PTHR33747:SF1">
    <property type="entry name" value="ADENYLATE CYCLASE-ASSOCIATED CAP C-TERMINAL DOMAIN-CONTAINING PROTEIN"/>
    <property type="match status" value="1"/>
</dbReference>
<keyword evidence="2" id="KW-1185">Reference proteome</keyword>
<dbReference type="Gene3D" id="1.20.120.740">
    <property type="entry name" value="YgfB uncharacterised protein family UPF0149, PF03695"/>
    <property type="match status" value="1"/>
</dbReference>
<dbReference type="Pfam" id="PF02810">
    <property type="entry name" value="SEC-C"/>
    <property type="match status" value="1"/>
</dbReference>
<dbReference type="EMBL" id="CADIKH010000104">
    <property type="protein sequence ID" value="CAB3774266.1"/>
    <property type="molecule type" value="Genomic_DNA"/>
</dbReference>
<dbReference type="PANTHER" id="PTHR33747">
    <property type="entry name" value="UPF0225 PROTEIN SCO1677"/>
    <property type="match status" value="1"/>
</dbReference>
<evidence type="ECO:0008006" key="3">
    <source>
        <dbReference type="Google" id="ProtNLM"/>
    </source>
</evidence>
<dbReference type="NCBIfam" id="NF007704">
    <property type="entry name" value="PRK10396.1"/>
    <property type="match status" value="1"/>
</dbReference>
<reference evidence="1 2" key="1">
    <citation type="submission" date="2020-04" db="EMBL/GenBank/DDBJ databases">
        <authorList>
            <person name="De Canck E."/>
        </authorList>
    </citation>
    <scope>NUCLEOTIDE SEQUENCE [LARGE SCALE GENOMIC DNA]</scope>
    <source>
        <strain evidence="1 2">LMG 29542</strain>
    </source>
</reference>
<dbReference type="RefSeq" id="WP_175232929.1">
    <property type="nucleotide sequence ID" value="NZ_JBHLTK010000432.1"/>
</dbReference>
<dbReference type="InterPro" id="IPR004027">
    <property type="entry name" value="SEC_C_motif"/>
</dbReference>
<dbReference type="InterPro" id="IPR011978">
    <property type="entry name" value="YgfB-like"/>
</dbReference>
<dbReference type="NCBIfam" id="TIGR02292">
    <property type="entry name" value="ygfB_yecA"/>
    <property type="match status" value="1"/>
</dbReference>
<evidence type="ECO:0000313" key="2">
    <source>
        <dbReference type="Proteomes" id="UP000494363"/>
    </source>
</evidence>
<sequence>MKDDVWLDQPLTDAEIELLDDFLISGAVHDDSMDVSMMDGFITAVASGPNMLMPSAMLPWIWDAEHGKNAPRFASTSEARRITGLILRHWNDVNDSLNQTPDAYEPLLPEREVEGNTLSIIDEWCEGYCKGIEIDREAWDPLIASHPEWFTVIMLYGTPDGWAELERQRYSLEQHQAFALSLADSVSHIHQYWVGQRRQQIARGEMPGVIAASQSRRREPKIGRNDPCPCGSGRKYKRCHGSGAVMDDFRSGFPPDPVEPDTGGPPFVLSSLSQRVARDGTAVEIEIYENGEGGWLLEIVDEFGNSTVWDKSFPTDHAALAEALKTIDTEGIAAVMGSAPASATKH</sequence>
<protein>
    <recommendedName>
        <fullName evidence="3">YecA family protein</fullName>
    </recommendedName>
</protein>
<dbReference type="Pfam" id="PF03695">
    <property type="entry name" value="UPF0149"/>
    <property type="match status" value="1"/>
</dbReference>
<dbReference type="AlphaFoldDB" id="A0A6J5FAN6"/>
<dbReference type="Proteomes" id="UP000494363">
    <property type="component" value="Unassembled WGS sequence"/>
</dbReference>
<name>A0A6J5FAN6_9BURK</name>
<organism evidence="1 2">
    <name type="scientific">Paraburkholderia humisilvae</name>
    <dbReference type="NCBI Taxonomy" id="627669"/>
    <lineage>
        <taxon>Bacteria</taxon>
        <taxon>Pseudomonadati</taxon>
        <taxon>Pseudomonadota</taxon>
        <taxon>Betaproteobacteria</taxon>
        <taxon>Burkholderiales</taxon>
        <taxon>Burkholderiaceae</taxon>
        <taxon>Paraburkholderia</taxon>
    </lineage>
</organism>
<proteinExistence type="predicted"/>
<gene>
    <name evidence="1" type="ORF">LMG29542_07681</name>
</gene>
<dbReference type="InterPro" id="IPR036255">
    <property type="entry name" value="YgfB-like_sf"/>
</dbReference>
<dbReference type="SUPFAM" id="SSF101327">
    <property type="entry name" value="YgfB-like"/>
    <property type="match status" value="1"/>
</dbReference>
<dbReference type="Gene3D" id="3.10.450.50">
    <property type="match status" value="1"/>
</dbReference>
<accession>A0A6J5FAN6</accession>
<evidence type="ECO:0000313" key="1">
    <source>
        <dbReference type="EMBL" id="CAB3774266.1"/>
    </source>
</evidence>